<name>A0A1X7AQZ0_9GAMM</name>
<dbReference type="Proteomes" id="UP000196573">
    <property type="component" value="Unassembled WGS sequence"/>
</dbReference>
<dbReference type="AlphaFoldDB" id="A0A1X7AQZ0"/>
<gene>
    <name evidence="1" type="ORF">EHSB41UT_04472</name>
</gene>
<organism evidence="1 2">
    <name type="scientific">Parendozoicomonas haliclonae</name>
    <dbReference type="NCBI Taxonomy" id="1960125"/>
    <lineage>
        <taxon>Bacteria</taxon>
        <taxon>Pseudomonadati</taxon>
        <taxon>Pseudomonadota</taxon>
        <taxon>Gammaproteobacteria</taxon>
        <taxon>Oceanospirillales</taxon>
        <taxon>Endozoicomonadaceae</taxon>
        <taxon>Parendozoicomonas</taxon>
    </lineage>
</organism>
<accession>A0A1X7AQZ0</accession>
<dbReference type="OrthoDB" id="6190694at2"/>
<sequence length="383" mass="41715">MSLLKSPTKDFGTYIFFSPHTKGESGRRVFIDPGLLSRFVDVVDPRTLEGKQTCKSISELRNSAAGITSDSNVNHPALHQQVCGGLMVTYSLLQDGHDKSHGGGVYITNLQMALDAGRGDLPGLYATRLIERKWSAEKNSSKAIKQVVGAIGASLDKNKNAYEVALTANVFGDYFTRNINGKDLGNEFALYYSPGFVVDELGTWRTAEQKIARDGAGPEQLAEILLETQKQYWAGVEEPEHHWYVFEDGAKLLSRALSLIPSQGRSTLNCHRFEFLDPKANVGAILKRLDSLGAATGKGSKALGITSDHQASQLHQVMSGGDLVDGLQKHRLPAAGWDKKITPGSKFLVVAATKIQQDLKAGVLKAPTFQELYSRVASNLGNW</sequence>
<protein>
    <submittedName>
        <fullName evidence="1">Uncharacterized protein</fullName>
    </submittedName>
</protein>
<dbReference type="RefSeq" id="WP_087113094.1">
    <property type="nucleotide sequence ID" value="NZ_CBCSCN010000017.1"/>
</dbReference>
<keyword evidence="2" id="KW-1185">Reference proteome</keyword>
<proteinExistence type="predicted"/>
<reference evidence="1 2" key="1">
    <citation type="submission" date="2017-03" db="EMBL/GenBank/DDBJ databases">
        <authorList>
            <person name="Afonso C.L."/>
            <person name="Miller P.J."/>
            <person name="Scott M.A."/>
            <person name="Spackman E."/>
            <person name="Goraichik I."/>
            <person name="Dimitrov K.M."/>
            <person name="Suarez D.L."/>
            <person name="Swayne D.E."/>
        </authorList>
    </citation>
    <scope>NUCLEOTIDE SEQUENCE [LARGE SCALE GENOMIC DNA]</scope>
    <source>
        <strain evidence="1">SB41UT1</strain>
    </source>
</reference>
<evidence type="ECO:0000313" key="1">
    <source>
        <dbReference type="EMBL" id="SMA50655.1"/>
    </source>
</evidence>
<evidence type="ECO:0000313" key="2">
    <source>
        <dbReference type="Proteomes" id="UP000196573"/>
    </source>
</evidence>
<dbReference type="EMBL" id="FWPT01000014">
    <property type="protein sequence ID" value="SMA50655.1"/>
    <property type="molecule type" value="Genomic_DNA"/>
</dbReference>